<feature type="repeat" description="Solcar" evidence="10">
    <location>
        <begin position="214"/>
        <end position="298"/>
    </location>
</feature>
<evidence type="ECO:0000256" key="6">
    <source>
        <dbReference type="ARBA" id="ARBA00022729"/>
    </source>
</evidence>
<evidence type="ECO:0000256" key="9">
    <source>
        <dbReference type="ARBA" id="ARBA00023136"/>
    </source>
</evidence>
<evidence type="ECO:0000313" key="13">
    <source>
        <dbReference type="Proteomes" id="UP001152747"/>
    </source>
</evidence>
<evidence type="ECO:0000256" key="7">
    <source>
        <dbReference type="ARBA" id="ARBA00022737"/>
    </source>
</evidence>
<keyword evidence="6" id="KW-0732">Signal</keyword>
<keyword evidence="5 10" id="KW-0812">Transmembrane</keyword>
<sequence>MDADDLELLEEECNNQPIRYLPKVLNGGISGIIGVSCVFPMDLVKTRLQNQKGTNTYTGIIDCFKKTWQSAGPKRINQVKGLYQGASINIFLITPEKAIKLVANDFFRHALMRDRVERLSVPRGMLAGGAAGFCQVIITTPMELLKIRMQQSEKREKVTRIVWDLLTKNGGIAALYRGLGPTMARDITFSALYFPLFAYLDGLGPRKKDDSGDAVFWASFVSGLTAGAIASFSVTPLDVVKTRIQAGETKYKGICDALYRILKDEGPSALFKGAICRMMVMAPLFAIAQTVYYIGLAEKLIGIEKAVVPDLGAIKKRARNGEINLDQIRRSQPVNDEDIARLLKVDYSFRTESLIYDLLENKENAESTILAGNFSFETLHHDTEGGMLARFTLTKCTTDNCGNPPPVYVAFRQAEYGEGDTQYVNTVYGRCQLDFGRPEDKRFRRIIDNCEVGKGLNFSRFEGLETVNYHQDAWYTQNTKVDADIVMIDAIESLTFRSPFHEKYGFQLESRTHVEITNRTRVFIKRICSQELESTKCAEKEYGAQIVGHRKYEKVRIGSGSEKNNRLSEEINKYREHLADMGDSHICEKHSMFYANIMQEARGAKKEDWVEIMKNPENEHVLAIIGNVLGGVGTVESLEIAKEIYLIEAADHLDDLLFGIAHSTSNNEKWHKQLMYWWASLPPKSQEYWKVANTIASVLRKRCEHSTSSLNSCNKKKEKIVEKFINDLKTDGMDVKVFEVLENLPIFSSFELARDLICSKNGLEIVEKAALRVILRADQGFYDSQLTKKLIGLFRNTCPMETSTTNSQIAIEILLKCVPDHQNVATLILRTESLQNENNAEKWNYLYKAIEASGKKDELKEAFWTKMRQFKIFRPKWLNRAIFADSHVHWRNIAEAAGFEMYAESTTEFEAKMFQRSTFDLVLKKSKRENNLFSLTIDTANLDSYVKSKKEDQEDQEKVAEANIRLGLFGHKLPTYNIFKGNGDLISAVWNADGRTIKAFEGHVPLRDTRFSFPLLSGLSVDVRSSGAISTRINVAAEVSLWNQKSETDVDAFVSASLQTHANLVFGTRPTNFVTSSISALSTFSTDTNVAFSSTPYEFCLKSSQDSIKITQTTFNDNKKGINRKRNFAPKTYRLDDIVTNQCNRHAREL</sequence>
<dbReference type="EMBL" id="CANHGI010000004">
    <property type="protein sequence ID" value="CAI5449677.1"/>
    <property type="molecule type" value="Genomic_DNA"/>
</dbReference>
<dbReference type="InterPro" id="IPR011030">
    <property type="entry name" value="Lipovitellin_superhlx_dom"/>
</dbReference>
<organism evidence="12 13">
    <name type="scientific">Caenorhabditis angaria</name>
    <dbReference type="NCBI Taxonomy" id="860376"/>
    <lineage>
        <taxon>Eukaryota</taxon>
        <taxon>Metazoa</taxon>
        <taxon>Ecdysozoa</taxon>
        <taxon>Nematoda</taxon>
        <taxon>Chromadorea</taxon>
        <taxon>Rhabditida</taxon>
        <taxon>Rhabditina</taxon>
        <taxon>Rhabditomorpha</taxon>
        <taxon>Rhabditoidea</taxon>
        <taxon>Rhabditidae</taxon>
        <taxon>Peloderinae</taxon>
        <taxon>Caenorhabditis</taxon>
    </lineage>
</organism>
<dbReference type="GO" id="GO:0008289">
    <property type="term" value="F:lipid binding"/>
    <property type="evidence" value="ECO:0007669"/>
    <property type="project" value="InterPro"/>
</dbReference>
<dbReference type="SUPFAM" id="SSF103506">
    <property type="entry name" value="Mitochondrial carrier"/>
    <property type="match status" value="1"/>
</dbReference>
<dbReference type="OrthoDB" id="5865932at2759"/>
<evidence type="ECO:0000256" key="5">
    <source>
        <dbReference type="ARBA" id="ARBA00022692"/>
    </source>
</evidence>
<feature type="repeat" description="Solcar" evidence="10">
    <location>
        <begin position="119"/>
        <end position="203"/>
    </location>
</feature>
<comment type="similarity">
    <text evidence="3">Belongs to the mitochondrial carrier (TC 2.A.29) family.</text>
</comment>
<dbReference type="Proteomes" id="UP001152747">
    <property type="component" value="Unassembled WGS sequence"/>
</dbReference>
<keyword evidence="8" id="KW-0256">Endoplasmic reticulum</keyword>
<keyword evidence="7" id="KW-0677">Repeat</keyword>
<proteinExistence type="inferred from homology"/>
<dbReference type="GO" id="GO:0042157">
    <property type="term" value="P:lipoprotein metabolic process"/>
    <property type="evidence" value="ECO:0007669"/>
    <property type="project" value="TreeGrafter"/>
</dbReference>
<comment type="caution">
    <text evidence="12">The sequence shown here is derived from an EMBL/GenBank/DDBJ whole genome shotgun (WGS) entry which is preliminary data.</text>
</comment>
<name>A0A9P1IT50_9PELO</name>
<evidence type="ECO:0000259" key="11">
    <source>
        <dbReference type="Pfam" id="PF19444"/>
    </source>
</evidence>
<dbReference type="InterPro" id="IPR018108">
    <property type="entry name" value="MCP_transmembrane"/>
</dbReference>
<dbReference type="GO" id="GO:0005548">
    <property type="term" value="F:phospholipid transporter activity"/>
    <property type="evidence" value="ECO:0007669"/>
    <property type="project" value="InterPro"/>
</dbReference>
<dbReference type="Pfam" id="PF00153">
    <property type="entry name" value="Mito_carr"/>
    <property type="match status" value="3"/>
</dbReference>
<comment type="subcellular location">
    <subcellularLocation>
        <location evidence="2">Endoplasmic reticulum</location>
    </subcellularLocation>
    <subcellularLocation>
        <location evidence="1">Membrane</location>
        <topology evidence="1">Multi-pass membrane protein</topology>
    </subcellularLocation>
</comment>
<gene>
    <name evidence="12" type="ORF">CAMP_LOCUS12314</name>
</gene>
<keyword evidence="9 10" id="KW-0472">Membrane</keyword>
<feature type="domain" description="MTP large subunit lipid-binding" evidence="11">
    <location>
        <begin position="913"/>
        <end position="1132"/>
    </location>
</feature>
<evidence type="ECO:0000256" key="4">
    <source>
        <dbReference type="ARBA" id="ARBA00022448"/>
    </source>
</evidence>
<keyword evidence="4" id="KW-0813">Transport</keyword>
<dbReference type="Gene3D" id="1.50.40.10">
    <property type="entry name" value="Mitochondrial carrier domain"/>
    <property type="match status" value="1"/>
</dbReference>
<dbReference type="Gene3D" id="1.25.10.20">
    <property type="entry name" value="Vitellinogen, superhelical"/>
    <property type="match status" value="1"/>
</dbReference>
<evidence type="ECO:0000256" key="10">
    <source>
        <dbReference type="PROSITE-ProRule" id="PRU00282"/>
    </source>
</evidence>
<dbReference type="Pfam" id="PF19444">
    <property type="entry name" value="MTP_lip_bd"/>
    <property type="match status" value="1"/>
</dbReference>
<dbReference type="InterPro" id="IPR002067">
    <property type="entry name" value="MCP"/>
</dbReference>
<dbReference type="GO" id="GO:0055085">
    <property type="term" value="P:transmembrane transport"/>
    <property type="evidence" value="ECO:0007669"/>
    <property type="project" value="InterPro"/>
</dbReference>
<dbReference type="AlphaFoldDB" id="A0A9P1IT50"/>
<accession>A0A9P1IT50</accession>
<dbReference type="InterPro" id="IPR039988">
    <property type="entry name" value="MTTP"/>
</dbReference>
<dbReference type="PRINTS" id="PR00926">
    <property type="entry name" value="MITOCARRIER"/>
</dbReference>
<dbReference type="GO" id="GO:0016323">
    <property type="term" value="C:basolateral plasma membrane"/>
    <property type="evidence" value="ECO:0007669"/>
    <property type="project" value="TreeGrafter"/>
</dbReference>
<dbReference type="FunFam" id="1.50.40.10:FF:000101">
    <property type="entry name" value="SLC (SoLute Carrier) homolog"/>
    <property type="match status" value="1"/>
</dbReference>
<evidence type="ECO:0000256" key="8">
    <source>
        <dbReference type="ARBA" id="ARBA00022824"/>
    </source>
</evidence>
<feature type="repeat" description="Solcar" evidence="10">
    <location>
        <begin position="18"/>
        <end position="110"/>
    </location>
</feature>
<reference evidence="12" key="1">
    <citation type="submission" date="2022-11" db="EMBL/GenBank/DDBJ databases">
        <authorList>
            <person name="Kikuchi T."/>
        </authorList>
    </citation>
    <scope>NUCLEOTIDE SEQUENCE</scope>
    <source>
        <strain evidence="12">PS1010</strain>
    </source>
</reference>
<dbReference type="GO" id="GO:0005783">
    <property type="term" value="C:endoplasmic reticulum"/>
    <property type="evidence" value="ECO:0007669"/>
    <property type="project" value="UniProtKB-SubCell"/>
</dbReference>
<keyword evidence="13" id="KW-1185">Reference proteome</keyword>
<protein>
    <recommendedName>
        <fullName evidence="11">MTP large subunit lipid-binding domain-containing protein</fullName>
    </recommendedName>
</protein>
<dbReference type="InterPro" id="IPR023395">
    <property type="entry name" value="MCP_dom_sf"/>
</dbReference>
<evidence type="ECO:0000256" key="3">
    <source>
        <dbReference type="ARBA" id="ARBA00006375"/>
    </source>
</evidence>
<dbReference type="GO" id="GO:0005794">
    <property type="term" value="C:Golgi apparatus"/>
    <property type="evidence" value="ECO:0007669"/>
    <property type="project" value="TreeGrafter"/>
</dbReference>
<evidence type="ECO:0000256" key="1">
    <source>
        <dbReference type="ARBA" id="ARBA00004141"/>
    </source>
</evidence>
<dbReference type="PROSITE" id="PS50920">
    <property type="entry name" value="SOLCAR"/>
    <property type="match status" value="3"/>
</dbReference>
<dbReference type="PANTHER" id="PTHR13024">
    <property type="entry name" value="MICROSOMAL TRIGLYCERIDE TRANSFER PROTEIN, LARGE SUBUNIT"/>
    <property type="match status" value="1"/>
</dbReference>
<evidence type="ECO:0000256" key="2">
    <source>
        <dbReference type="ARBA" id="ARBA00004240"/>
    </source>
</evidence>
<dbReference type="InterPro" id="IPR045811">
    <property type="entry name" value="MTP_lip-bd"/>
</dbReference>
<evidence type="ECO:0000313" key="12">
    <source>
        <dbReference type="EMBL" id="CAI5449677.1"/>
    </source>
</evidence>
<dbReference type="PANTHER" id="PTHR13024:SF0">
    <property type="entry name" value="MICROSOMAL TRIACYLGLYCEROL TRANSFER PROTEIN"/>
    <property type="match status" value="1"/>
</dbReference>